<feature type="compositionally biased region" description="Pro residues" evidence="1">
    <location>
        <begin position="69"/>
        <end position="88"/>
    </location>
</feature>
<dbReference type="InterPro" id="IPR011990">
    <property type="entry name" value="TPR-like_helical_dom_sf"/>
</dbReference>
<dbReference type="EMBL" id="JAPDDT010000005">
    <property type="protein sequence ID" value="MCW1923580.1"/>
    <property type="molecule type" value="Genomic_DNA"/>
</dbReference>
<evidence type="ECO:0000256" key="1">
    <source>
        <dbReference type="SAM" id="MobiDB-lite"/>
    </source>
</evidence>
<protein>
    <recommendedName>
        <fullName evidence="4">Tetratricopeptide repeat protein</fullName>
    </recommendedName>
</protein>
<evidence type="ECO:0000313" key="3">
    <source>
        <dbReference type="Proteomes" id="UP001320876"/>
    </source>
</evidence>
<name>A0ABT3GJ80_9BACT</name>
<gene>
    <name evidence="2" type="ORF">OKA05_13530</name>
</gene>
<feature type="region of interest" description="Disordered" evidence="1">
    <location>
        <begin position="330"/>
        <end position="386"/>
    </location>
</feature>
<proteinExistence type="predicted"/>
<feature type="region of interest" description="Disordered" evidence="1">
    <location>
        <begin position="68"/>
        <end position="88"/>
    </location>
</feature>
<organism evidence="2 3">
    <name type="scientific">Luteolibacter arcticus</name>
    <dbReference type="NCBI Taxonomy" id="1581411"/>
    <lineage>
        <taxon>Bacteria</taxon>
        <taxon>Pseudomonadati</taxon>
        <taxon>Verrucomicrobiota</taxon>
        <taxon>Verrucomicrobiia</taxon>
        <taxon>Verrucomicrobiales</taxon>
        <taxon>Verrucomicrobiaceae</taxon>
        <taxon>Luteolibacter</taxon>
    </lineage>
</organism>
<comment type="caution">
    <text evidence="2">The sequence shown here is derived from an EMBL/GenBank/DDBJ whole genome shotgun (WGS) entry which is preliminary data.</text>
</comment>
<accession>A0ABT3GJ80</accession>
<sequence length="386" mass="42074">MPNHLRSDLVFRLSCWGLALVAFAQLLTAGVALAVRVERAQEVRIVEKVVSKVITVAPEAAPPAIAVAPPTPKPVELPPLPQTTPLPAPRPLSVPAIADPVVERLVAEARKARIADDMSTAMNKVEAALDIAPKDPNVLYEKALIYEDMASADPVHADQAADAYQQILSLGTTGAGSLYALAGEKLANGIAMPADLRGEMALGRVRIFKDNDHEEGQRVVVTVPVHAASTTELEEGDLEVKVSFYDSMMKKGKREILPTVVGVKEENVKYATLPFDFATGEELVRFTYILPTDDLQQEHLFGKREYYGQVVELIYKGEVLDTQAWPRHLSSKSPALTQQQQGNPWDQMPEFLTEDMMSPGLLPSREGDFLPNLPADPNGDLPLPPP</sequence>
<keyword evidence="3" id="KW-1185">Reference proteome</keyword>
<reference evidence="2 3" key="1">
    <citation type="submission" date="2022-10" db="EMBL/GenBank/DDBJ databases">
        <title>Luteolibacter arcticus strain CCTCC AB 2014275, whole genome shotgun sequencing project.</title>
        <authorList>
            <person name="Zhao G."/>
            <person name="Shen L."/>
        </authorList>
    </citation>
    <scope>NUCLEOTIDE SEQUENCE [LARGE SCALE GENOMIC DNA]</scope>
    <source>
        <strain evidence="2 3">CCTCC AB 2014275</strain>
    </source>
</reference>
<evidence type="ECO:0000313" key="2">
    <source>
        <dbReference type="EMBL" id="MCW1923580.1"/>
    </source>
</evidence>
<dbReference type="Gene3D" id="1.25.40.10">
    <property type="entry name" value="Tetratricopeptide repeat domain"/>
    <property type="match status" value="1"/>
</dbReference>
<dbReference type="Proteomes" id="UP001320876">
    <property type="component" value="Unassembled WGS sequence"/>
</dbReference>
<evidence type="ECO:0008006" key="4">
    <source>
        <dbReference type="Google" id="ProtNLM"/>
    </source>
</evidence>
<dbReference type="RefSeq" id="WP_264487689.1">
    <property type="nucleotide sequence ID" value="NZ_JAPDDT010000005.1"/>
</dbReference>
<feature type="compositionally biased region" description="Polar residues" evidence="1">
    <location>
        <begin position="331"/>
        <end position="344"/>
    </location>
</feature>